<protein>
    <recommendedName>
        <fullName evidence="2">Rhodanese domain-containing protein</fullName>
    </recommendedName>
</protein>
<dbReference type="PANTHER" id="PTHR43031:SF1">
    <property type="entry name" value="PYRIDINE NUCLEOTIDE-DISULPHIDE OXIDOREDUCTASE"/>
    <property type="match status" value="1"/>
</dbReference>
<dbReference type="EMBL" id="LPUF01000002">
    <property type="protein sequence ID" value="OQK16066.1"/>
    <property type="molecule type" value="Genomic_DNA"/>
</dbReference>
<name>A0A1V8M3K8_9GAMM</name>
<feature type="signal peptide" evidence="1">
    <location>
        <begin position="1"/>
        <end position="22"/>
    </location>
</feature>
<dbReference type="Gene3D" id="3.40.250.10">
    <property type="entry name" value="Rhodanese-like domain"/>
    <property type="match status" value="1"/>
</dbReference>
<dbReference type="InterPro" id="IPR050229">
    <property type="entry name" value="GlpE_sulfurtransferase"/>
</dbReference>
<dbReference type="PANTHER" id="PTHR43031">
    <property type="entry name" value="FAD-DEPENDENT OXIDOREDUCTASE"/>
    <property type="match status" value="1"/>
</dbReference>
<dbReference type="PROSITE" id="PS51257">
    <property type="entry name" value="PROKAR_LIPOPROTEIN"/>
    <property type="match status" value="1"/>
</dbReference>
<feature type="chain" id="PRO_5012212689" description="Rhodanese domain-containing protein" evidence="1">
    <location>
        <begin position="23"/>
        <end position="126"/>
    </location>
</feature>
<dbReference type="Pfam" id="PF00581">
    <property type="entry name" value="Rhodanese"/>
    <property type="match status" value="1"/>
</dbReference>
<evidence type="ECO:0000259" key="2">
    <source>
        <dbReference type="PROSITE" id="PS50206"/>
    </source>
</evidence>
<reference evidence="3 4" key="1">
    <citation type="submission" date="2015-12" db="EMBL/GenBank/DDBJ databases">
        <authorList>
            <person name="Shamseldin A."/>
            <person name="Moawad H."/>
            <person name="Abd El-Rahim W.M."/>
            <person name="Sadowsky M.J."/>
        </authorList>
    </citation>
    <scope>NUCLEOTIDE SEQUENCE [LARGE SCALE GENOMIC DNA]</scope>
    <source>
        <strain evidence="3 4">WF1</strain>
    </source>
</reference>
<dbReference type="AlphaFoldDB" id="A0A1V8M3K8"/>
<dbReference type="SMART" id="SM00450">
    <property type="entry name" value="RHOD"/>
    <property type="match status" value="1"/>
</dbReference>
<evidence type="ECO:0000313" key="3">
    <source>
        <dbReference type="EMBL" id="OQK16066.1"/>
    </source>
</evidence>
<sequence>MRVLFLCLLSLLILACSTSSETHIKQSELLTLLQSEQVPIIIDVRSNREFNAGHIPHAQHVPFWQSFTSDALDNKEKQEQVILYCEHGPRAGIAKLAYTLAGFKKIRYVQGHMTSWRKAGLPMETQ</sequence>
<evidence type="ECO:0000256" key="1">
    <source>
        <dbReference type="SAM" id="SignalP"/>
    </source>
</evidence>
<dbReference type="SUPFAM" id="SSF52821">
    <property type="entry name" value="Rhodanese/Cell cycle control phosphatase"/>
    <property type="match status" value="1"/>
</dbReference>
<dbReference type="InterPro" id="IPR001763">
    <property type="entry name" value="Rhodanese-like_dom"/>
</dbReference>
<dbReference type="OrthoDB" id="9791096at2"/>
<evidence type="ECO:0000313" key="4">
    <source>
        <dbReference type="Proteomes" id="UP000191980"/>
    </source>
</evidence>
<keyword evidence="4" id="KW-1185">Reference proteome</keyword>
<dbReference type="Proteomes" id="UP000191980">
    <property type="component" value="Unassembled WGS sequence"/>
</dbReference>
<gene>
    <name evidence="3" type="ORF">AU255_13230</name>
</gene>
<keyword evidence="1" id="KW-0732">Signal</keyword>
<accession>A0A1V8M3K8</accession>
<dbReference type="STRING" id="1420851.AU255_13230"/>
<dbReference type="InterPro" id="IPR036873">
    <property type="entry name" value="Rhodanese-like_dom_sf"/>
</dbReference>
<organism evidence="3 4">
    <name type="scientific">Methyloprofundus sedimenti</name>
    <dbReference type="NCBI Taxonomy" id="1420851"/>
    <lineage>
        <taxon>Bacteria</taxon>
        <taxon>Pseudomonadati</taxon>
        <taxon>Pseudomonadota</taxon>
        <taxon>Gammaproteobacteria</taxon>
        <taxon>Methylococcales</taxon>
        <taxon>Methylococcaceae</taxon>
        <taxon>Methyloprofundus</taxon>
    </lineage>
</organism>
<dbReference type="RefSeq" id="WP_158083127.1">
    <property type="nucleotide sequence ID" value="NZ_LPUF01000002.1"/>
</dbReference>
<feature type="domain" description="Rhodanese" evidence="2">
    <location>
        <begin position="35"/>
        <end position="125"/>
    </location>
</feature>
<comment type="caution">
    <text evidence="3">The sequence shown here is derived from an EMBL/GenBank/DDBJ whole genome shotgun (WGS) entry which is preliminary data.</text>
</comment>
<dbReference type="PROSITE" id="PS50206">
    <property type="entry name" value="RHODANESE_3"/>
    <property type="match status" value="1"/>
</dbReference>
<dbReference type="CDD" id="cd00158">
    <property type="entry name" value="RHOD"/>
    <property type="match status" value="1"/>
</dbReference>
<proteinExistence type="predicted"/>